<dbReference type="Proteomes" id="UP001652445">
    <property type="component" value="Unassembled WGS sequence"/>
</dbReference>
<dbReference type="RefSeq" id="WP_262686311.1">
    <property type="nucleotide sequence ID" value="NZ_JAOQIO010000094.1"/>
</dbReference>
<accession>A0ABT2UL01</accession>
<protein>
    <recommendedName>
        <fullName evidence="4">Flagellar hook-length control protein FliK</fullName>
    </recommendedName>
</protein>
<evidence type="ECO:0008006" key="4">
    <source>
        <dbReference type="Google" id="ProtNLM"/>
    </source>
</evidence>
<comment type="caution">
    <text evidence="2">The sequence shown here is derived from an EMBL/GenBank/DDBJ whole genome shotgun (WGS) entry which is preliminary data.</text>
</comment>
<dbReference type="EMBL" id="JAOQIO010000094">
    <property type="protein sequence ID" value="MCU6795315.1"/>
    <property type="molecule type" value="Genomic_DNA"/>
</dbReference>
<reference evidence="2 3" key="1">
    <citation type="submission" date="2022-09" db="EMBL/GenBank/DDBJ databases">
        <authorList>
            <person name="Han X.L."/>
            <person name="Wang Q."/>
            <person name="Lu T."/>
        </authorList>
    </citation>
    <scope>NUCLEOTIDE SEQUENCE [LARGE SCALE GENOMIC DNA]</scope>
    <source>
        <strain evidence="2 3">WQ 127069</strain>
    </source>
</reference>
<evidence type="ECO:0000313" key="3">
    <source>
        <dbReference type="Proteomes" id="UP001652445"/>
    </source>
</evidence>
<sequence>MNISGLIRSVLNDMQASEPKVLELKVGEVVKGMVLQLLSETDAIINIGGVQVRAKLETPLKQGEVTLLQVQPENSSGQMVLKPLGASVVQIADGSLAEVLKNVGLPDNAINRQIIQTLHQSGVPLSRDNVQAFSQLQSQLPAAVSQEDWIPAAVVAFQKGIPLSGETVTALKQVITGPAFHETLQQLDDQMTKLLSDNQNLSTSTRSAIDAFKGVVAVVKEASSELMPNVASLLSDTEVENMLTATKEAGRQQNASQASVAAPNDMDADIQQAAKMSGTSPSGAAAGFNQAGSTLLAGEASSTSPKSTLLQADTLLTKPDPAFNAAAEDGPSNSAIISKTGSQSLEQISTLTKSAANLTQTQTLPSSLLGSGTGILTDNSGRAVEVTPVQPTVTNSATAAALNNTLKINPEQMTSEQLRETAVRPNQTQSTANNGTAPTLPSDIQSDTSEHWISKLIKAVGVEHEQAIFKLPEKNGLDSQLLSAASLSDRSSDLQAPAGTQQDPLKSVDTLKSALLMLVQSDDTPAALKETAQQAIQQITGQQLLLNTDRTSAFSNITMFIPIINANGEQTAAIHIQSRKGARGEIDANNCRLVFDLRMKALGDTMIDVQVVDRIVSLRVLNDQPFIQPLLESHREEIAASLSKIGYQFISLKCSPYPEKAQPTEEKAAGSRTESNLSSQIKSLYGKKPYKGMDVRV</sequence>
<proteinExistence type="predicted"/>
<keyword evidence="3" id="KW-1185">Reference proteome</keyword>
<feature type="compositionally biased region" description="Polar residues" evidence="1">
    <location>
        <begin position="424"/>
        <end position="446"/>
    </location>
</feature>
<gene>
    <name evidence="2" type="ORF">OB236_24705</name>
</gene>
<feature type="region of interest" description="Disordered" evidence="1">
    <location>
        <begin position="415"/>
        <end position="446"/>
    </location>
</feature>
<organism evidence="2 3">
    <name type="scientific">Paenibacillus baimaensis</name>
    <dbReference type="NCBI Taxonomy" id="2982185"/>
    <lineage>
        <taxon>Bacteria</taxon>
        <taxon>Bacillati</taxon>
        <taxon>Bacillota</taxon>
        <taxon>Bacilli</taxon>
        <taxon>Bacillales</taxon>
        <taxon>Paenibacillaceae</taxon>
        <taxon>Paenibacillus</taxon>
    </lineage>
</organism>
<evidence type="ECO:0000256" key="1">
    <source>
        <dbReference type="SAM" id="MobiDB-lite"/>
    </source>
</evidence>
<evidence type="ECO:0000313" key="2">
    <source>
        <dbReference type="EMBL" id="MCU6795315.1"/>
    </source>
</evidence>
<name>A0ABT2UL01_9BACL</name>